<protein>
    <submittedName>
        <fullName evidence="4">BZIP domain-containing protein</fullName>
    </submittedName>
</protein>
<dbReference type="Proteomes" id="UP000279833">
    <property type="component" value="Unassembled WGS sequence"/>
</dbReference>
<accession>A0A183JQA5</accession>
<dbReference type="STRING" id="6186.A0A183JQA5"/>
<reference evidence="2 3" key="2">
    <citation type="submission" date="2018-11" db="EMBL/GenBank/DDBJ databases">
        <authorList>
            <consortium name="Pathogen Informatics"/>
        </authorList>
    </citation>
    <scope>NUCLEOTIDE SEQUENCE [LARGE SCALE GENOMIC DNA]</scope>
    <source>
        <strain evidence="2">Dakar</strain>
        <strain evidence="3">Dakar, Senegal</strain>
    </source>
</reference>
<evidence type="ECO:0000313" key="4">
    <source>
        <dbReference type="WBParaSite" id="SCUD_0000489301-mRNA-1"/>
    </source>
</evidence>
<feature type="compositionally biased region" description="Basic and acidic residues" evidence="1">
    <location>
        <begin position="71"/>
        <end position="84"/>
    </location>
</feature>
<evidence type="ECO:0000256" key="1">
    <source>
        <dbReference type="SAM" id="MobiDB-lite"/>
    </source>
</evidence>
<feature type="region of interest" description="Disordered" evidence="1">
    <location>
        <begin position="48"/>
        <end position="84"/>
    </location>
</feature>
<dbReference type="CDD" id="cd21774">
    <property type="entry name" value="MobB_LATS"/>
    <property type="match status" value="1"/>
</dbReference>
<dbReference type="WBParaSite" id="SCUD_0000489301-mRNA-1">
    <property type="protein sequence ID" value="SCUD_0000489301-mRNA-1"/>
    <property type="gene ID" value="SCUD_0000489301"/>
</dbReference>
<evidence type="ECO:0000313" key="2">
    <source>
        <dbReference type="EMBL" id="VDO91389.1"/>
    </source>
</evidence>
<dbReference type="EMBL" id="UZAK01007049">
    <property type="protein sequence ID" value="VDO91389.1"/>
    <property type="molecule type" value="Genomic_DNA"/>
</dbReference>
<feature type="compositionally biased region" description="Polar residues" evidence="1">
    <location>
        <begin position="54"/>
        <end position="68"/>
    </location>
</feature>
<name>A0A183JQA5_9TREM</name>
<proteinExistence type="predicted"/>
<dbReference type="AlphaFoldDB" id="A0A183JQA5"/>
<feature type="compositionally biased region" description="Polar residues" evidence="1">
    <location>
        <begin position="1"/>
        <end position="12"/>
    </location>
</feature>
<keyword evidence="3" id="KW-1185">Reference proteome</keyword>
<gene>
    <name evidence="2" type="ORF">SCUD_LOCUS4893</name>
</gene>
<sequence length="171" mass="20180">MNTPTEQQQQDEIGTDDFCSRSASPFVNQPIKTYFSNSMEPVIPIKLDNDGNTEKPTYPSTKLSTQVQEPEVTKKSMDSSHEQHTFRIVKPVNPAVYRRFMEQRMADIGRIHRERKERRDRLESEMSKVGLDENARVQMRCLLRKKESNHMRMQRAKMDQSMFYRIKHLGE</sequence>
<organism evidence="4">
    <name type="scientific">Schistosoma curassoni</name>
    <dbReference type="NCBI Taxonomy" id="6186"/>
    <lineage>
        <taxon>Eukaryota</taxon>
        <taxon>Metazoa</taxon>
        <taxon>Spiralia</taxon>
        <taxon>Lophotrochozoa</taxon>
        <taxon>Platyhelminthes</taxon>
        <taxon>Trematoda</taxon>
        <taxon>Digenea</taxon>
        <taxon>Strigeidida</taxon>
        <taxon>Schistosomatoidea</taxon>
        <taxon>Schistosomatidae</taxon>
        <taxon>Schistosoma</taxon>
    </lineage>
</organism>
<feature type="region of interest" description="Disordered" evidence="1">
    <location>
        <begin position="1"/>
        <end position="22"/>
    </location>
</feature>
<evidence type="ECO:0000313" key="3">
    <source>
        <dbReference type="Proteomes" id="UP000279833"/>
    </source>
</evidence>
<reference evidence="4" key="1">
    <citation type="submission" date="2016-06" db="UniProtKB">
        <authorList>
            <consortium name="WormBaseParasite"/>
        </authorList>
    </citation>
    <scope>IDENTIFICATION</scope>
</reference>